<protein>
    <submittedName>
        <fullName evidence="2">Uncharacterized protein</fullName>
    </submittedName>
</protein>
<proteinExistence type="predicted"/>
<evidence type="ECO:0000256" key="1">
    <source>
        <dbReference type="SAM" id="MobiDB-lite"/>
    </source>
</evidence>
<sequence length="295" mass="33607">MTALTNTRNRNRKELSDLSAPSSRSVPPSLGRTLNEFLQSLGEVLVDITALEVNTMVVAQITGDKFIAWEAYRDIYAISEDYLEQQEIHESLCDRYLELRKNLELEYTLLLTNPTSEFYDPSVLDSARGNGQILTDPTVEMHDIQTRLPDPVQPTSPEDILKAQKVLADSHFLRSLRKISELKAALDNRNKALLKKQAEQEGYIKSEVLQKAVTTDMIYAQTVIQLDGDIINRYSQEIFDHPHRDTILLIHKEGVLAGERQWRGLLEFIINLVQGSLQRASSREFLPWNSSKQKG</sequence>
<dbReference type="Proteomes" id="UP000753908">
    <property type="component" value="Unassembled WGS sequence"/>
</dbReference>
<dbReference type="EMBL" id="JAHHIF010000012">
    <property type="protein sequence ID" value="MBW4544975.1"/>
    <property type="molecule type" value="Genomic_DNA"/>
</dbReference>
<name>A0A951PJD2_9CYAN</name>
<evidence type="ECO:0000313" key="2">
    <source>
        <dbReference type="EMBL" id="MBW4544975.1"/>
    </source>
</evidence>
<comment type="caution">
    <text evidence="2">The sequence shown here is derived from an EMBL/GenBank/DDBJ whole genome shotgun (WGS) entry which is preliminary data.</text>
</comment>
<dbReference type="AlphaFoldDB" id="A0A951PJD2"/>
<accession>A0A951PJD2</accession>
<organism evidence="2 3">
    <name type="scientific">Symplocastrum torsivum CPER-KK1</name>
    <dbReference type="NCBI Taxonomy" id="450513"/>
    <lineage>
        <taxon>Bacteria</taxon>
        <taxon>Bacillati</taxon>
        <taxon>Cyanobacteriota</taxon>
        <taxon>Cyanophyceae</taxon>
        <taxon>Oscillatoriophycideae</taxon>
        <taxon>Oscillatoriales</taxon>
        <taxon>Microcoleaceae</taxon>
        <taxon>Symplocastrum</taxon>
    </lineage>
</organism>
<evidence type="ECO:0000313" key="3">
    <source>
        <dbReference type="Proteomes" id="UP000753908"/>
    </source>
</evidence>
<feature type="region of interest" description="Disordered" evidence="1">
    <location>
        <begin position="1"/>
        <end position="28"/>
    </location>
</feature>
<reference evidence="2" key="2">
    <citation type="journal article" date="2022" name="Microbiol. Resour. Announc.">
        <title>Metagenome Sequencing to Explore Phylogenomics of Terrestrial Cyanobacteria.</title>
        <authorList>
            <person name="Ward R.D."/>
            <person name="Stajich J.E."/>
            <person name="Johansen J.R."/>
            <person name="Huntemann M."/>
            <person name="Clum A."/>
            <person name="Foster B."/>
            <person name="Foster B."/>
            <person name="Roux S."/>
            <person name="Palaniappan K."/>
            <person name="Varghese N."/>
            <person name="Mukherjee S."/>
            <person name="Reddy T.B.K."/>
            <person name="Daum C."/>
            <person name="Copeland A."/>
            <person name="Chen I.A."/>
            <person name="Ivanova N.N."/>
            <person name="Kyrpides N.C."/>
            <person name="Shapiro N."/>
            <person name="Eloe-Fadrosh E.A."/>
            <person name="Pietrasiak N."/>
        </authorList>
    </citation>
    <scope>NUCLEOTIDE SEQUENCE</scope>
    <source>
        <strain evidence="2">CPER-KK1</strain>
    </source>
</reference>
<gene>
    <name evidence="2" type="ORF">KME25_11095</name>
</gene>
<reference evidence="2" key="1">
    <citation type="submission" date="2021-05" db="EMBL/GenBank/DDBJ databases">
        <authorList>
            <person name="Pietrasiak N."/>
            <person name="Ward R."/>
            <person name="Stajich J.E."/>
            <person name="Kurbessoian T."/>
        </authorList>
    </citation>
    <scope>NUCLEOTIDE SEQUENCE</scope>
    <source>
        <strain evidence="2">CPER-KK1</strain>
    </source>
</reference>